<comment type="caution">
    <text evidence="4">The sequence shown here is derived from an EMBL/GenBank/DDBJ whole genome shotgun (WGS) entry which is preliminary data.</text>
</comment>
<accession>A0ABQ5MI66</accession>
<dbReference type="InterPro" id="IPR011990">
    <property type="entry name" value="TPR-like_helical_dom_sf"/>
</dbReference>
<keyword evidence="2" id="KW-1133">Transmembrane helix</keyword>
<evidence type="ECO:0000313" key="4">
    <source>
        <dbReference type="EMBL" id="GLB49001.1"/>
    </source>
</evidence>
<feature type="domain" description="DUF6377" evidence="3">
    <location>
        <begin position="245"/>
        <end position="484"/>
    </location>
</feature>
<organism evidence="4 5">
    <name type="scientific">Neptunitalea lumnitzerae</name>
    <dbReference type="NCBI Taxonomy" id="2965509"/>
    <lineage>
        <taxon>Bacteria</taxon>
        <taxon>Pseudomonadati</taxon>
        <taxon>Bacteroidota</taxon>
        <taxon>Flavobacteriia</taxon>
        <taxon>Flavobacteriales</taxon>
        <taxon>Flavobacteriaceae</taxon>
        <taxon>Neptunitalea</taxon>
    </lineage>
</organism>
<dbReference type="SUPFAM" id="SSF48452">
    <property type="entry name" value="TPR-like"/>
    <property type="match status" value="1"/>
</dbReference>
<gene>
    <name evidence="4" type="ORF">Y10_13690</name>
</gene>
<proteinExistence type="predicted"/>
<dbReference type="Gene3D" id="1.25.40.10">
    <property type="entry name" value="Tetratricopeptide repeat domain"/>
    <property type="match status" value="1"/>
</dbReference>
<evidence type="ECO:0000256" key="2">
    <source>
        <dbReference type="SAM" id="Phobius"/>
    </source>
</evidence>
<keyword evidence="2" id="KW-0812">Transmembrane</keyword>
<sequence>MPITNAYGQDKKLLKELDAVIRESVRYQNDKYASIEKLKPSITQYTYAGNQVALLATYTTLFRTYRSFQYDSAYLYLDKAKQLATVIHANDTLSDLQIEEGFILMSAGLFKEGLDVLESIDVSALDTIQSFKYYNTKARTYFDLAAYTDDDRFSIQYVQKGNTLLNKAIAFTDKDSPEYWSSIALRYLMIRDWDNAHKSFTYWLDNFELSPEAYAIATSSLAYVYEMTGDKDKQMNYLIKAAITDIKHGIKETVALQNLAIILYDKNDVARAYTYISQAMEDASFYNARHRKLTISSILPIIEEAQLMQMEQQKSKLSFVVVILGVLAVLSVVLLLVLIKQLKEKNASRSMLEASNQKLQELNRDLHEVDSIKQEYIAYFLKTSSSLLNKIDSMQKIAHQKVIVNRTSELLKSLRKYNVKNERAFLFQQFDEVFLQLFPSFITRYNELFSEENRIVIAEGKGMNTEVRIFALYRLGVQDSQQVAEFLDLSVNTIYSYKARVKAKSLYKEDFEAKIMEIKQL</sequence>
<name>A0ABQ5MI66_9FLAO</name>
<evidence type="ECO:0000256" key="1">
    <source>
        <dbReference type="SAM" id="Coils"/>
    </source>
</evidence>
<keyword evidence="5" id="KW-1185">Reference proteome</keyword>
<feature type="transmembrane region" description="Helical" evidence="2">
    <location>
        <begin position="317"/>
        <end position="339"/>
    </location>
</feature>
<keyword evidence="2" id="KW-0472">Membrane</keyword>
<dbReference type="Proteomes" id="UP001143543">
    <property type="component" value="Unassembled WGS sequence"/>
</dbReference>
<evidence type="ECO:0000259" key="3">
    <source>
        <dbReference type="Pfam" id="PF19904"/>
    </source>
</evidence>
<keyword evidence="1" id="KW-0175">Coiled coil</keyword>
<protein>
    <recommendedName>
        <fullName evidence="3">DUF6377 domain-containing protein</fullName>
    </recommendedName>
</protein>
<dbReference type="InterPro" id="IPR045957">
    <property type="entry name" value="DUF6377"/>
</dbReference>
<dbReference type="Pfam" id="PF19904">
    <property type="entry name" value="DUF6377"/>
    <property type="match status" value="1"/>
</dbReference>
<dbReference type="EMBL" id="BRVO01000001">
    <property type="protein sequence ID" value="GLB49001.1"/>
    <property type="molecule type" value="Genomic_DNA"/>
</dbReference>
<evidence type="ECO:0000313" key="5">
    <source>
        <dbReference type="Proteomes" id="UP001143543"/>
    </source>
</evidence>
<feature type="coiled-coil region" evidence="1">
    <location>
        <begin position="342"/>
        <end position="372"/>
    </location>
</feature>
<reference evidence="4" key="1">
    <citation type="submission" date="2022-07" db="EMBL/GenBank/DDBJ databases">
        <title>Taxonomy of Novel Oxalotrophic and Methylotrophic Bacteria.</title>
        <authorList>
            <person name="Sahin N."/>
            <person name="Tani A."/>
        </authorList>
    </citation>
    <scope>NUCLEOTIDE SEQUENCE</scope>
    <source>
        <strain evidence="4">Y10</strain>
    </source>
</reference>